<evidence type="ECO:0000313" key="11">
    <source>
        <dbReference type="Proteomes" id="UP000278222"/>
    </source>
</evidence>
<dbReference type="Pfam" id="PF13581">
    <property type="entry name" value="HATPase_c_2"/>
    <property type="match status" value="1"/>
</dbReference>
<keyword evidence="6" id="KW-0902">Two-component regulatory system</keyword>
<organism evidence="10 11">
    <name type="scientific">Stella humosa</name>
    <dbReference type="NCBI Taxonomy" id="94"/>
    <lineage>
        <taxon>Bacteria</taxon>
        <taxon>Pseudomonadati</taxon>
        <taxon>Pseudomonadota</taxon>
        <taxon>Alphaproteobacteria</taxon>
        <taxon>Rhodospirillales</taxon>
        <taxon>Stellaceae</taxon>
        <taxon>Stella</taxon>
    </lineage>
</organism>
<dbReference type="OrthoDB" id="9810730at2"/>
<evidence type="ECO:0000256" key="3">
    <source>
        <dbReference type="ARBA" id="ARBA00022553"/>
    </source>
</evidence>
<dbReference type="InterPro" id="IPR004358">
    <property type="entry name" value="Sig_transdc_His_kin-like_C"/>
</dbReference>
<dbReference type="CDD" id="cd00082">
    <property type="entry name" value="HisKA"/>
    <property type="match status" value="1"/>
</dbReference>
<dbReference type="InterPro" id="IPR011006">
    <property type="entry name" value="CheY-like_superfamily"/>
</dbReference>
<evidence type="ECO:0000256" key="6">
    <source>
        <dbReference type="ARBA" id="ARBA00023012"/>
    </source>
</evidence>
<dbReference type="EMBL" id="RJKX01000011">
    <property type="protein sequence ID" value="ROQ01245.1"/>
    <property type="molecule type" value="Genomic_DNA"/>
</dbReference>
<dbReference type="RefSeq" id="WP_123688028.1">
    <property type="nucleotide sequence ID" value="NZ_AP019700.1"/>
</dbReference>
<dbReference type="SMART" id="SM00448">
    <property type="entry name" value="REC"/>
    <property type="match status" value="1"/>
</dbReference>
<dbReference type="Gene3D" id="3.40.50.2300">
    <property type="match status" value="1"/>
</dbReference>
<name>A0A3N1MDQ0_9PROT</name>
<dbReference type="GO" id="GO:0000155">
    <property type="term" value="F:phosphorelay sensor kinase activity"/>
    <property type="evidence" value="ECO:0007669"/>
    <property type="project" value="InterPro"/>
</dbReference>
<dbReference type="InterPro" id="IPR003661">
    <property type="entry name" value="HisK_dim/P_dom"/>
</dbReference>
<feature type="domain" description="Response regulatory" evidence="9">
    <location>
        <begin position="455"/>
        <end position="570"/>
    </location>
</feature>
<dbReference type="EC" id="2.7.13.3" evidence="2"/>
<keyword evidence="3 7" id="KW-0597">Phosphoprotein</keyword>
<reference evidence="10 11" key="1">
    <citation type="submission" date="2018-11" db="EMBL/GenBank/DDBJ databases">
        <title>Genomic Encyclopedia of Type Strains, Phase IV (KMG-IV): sequencing the most valuable type-strain genomes for metagenomic binning, comparative biology and taxonomic classification.</title>
        <authorList>
            <person name="Goeker M."/>
        </authorList>
    </citation>
    <scope>NUCLEOTIDE SEQUENCE [LARGE SCALE GENOMIC DNA]</scope>
    <source>
        <strain evidence="10 11">DSM 5900</strain>
    </source>
</reference>
<proteinExistence type="predicted"/>
<dbReference type="SUPFAM" id="SSF55874">
    <property type="entry name" value="ATPase domain of HSP90 chaperone/DNA topoisomerase II/histidine kinase"/>
    <property type="match status" value="2"/>
</dbReference>
<evidence type="ECO:0000256" key="7">
    <source>
        <dbReference type="PROSITE-ProRule" id="PRU00169"/>
    </source>
</evidence>
<evidence type="ECO:0000256" key="1">
    <source>
        <dbReference type="ARBA" id="ARBA00000085"/>
    </source>
</evidence>
<dbReference type="Pfam" id="PF02518">
    <property type="entry name" value="HATPase_c"/>
    <property type="match status" value="1"/>
</dbReference>
<dbReference type="PANTHER" id="PTHR43711">
    <property type="entry name" value="TWO-COMPONENT HISTIDINE KINASE"/>
    <property type="match status" value="1"/>
</dbReference>
<dbReference type="PROSITE" id="PS50110">
    <property type="entry name" value="RESPONSE_REGULATORY"/>
    <property type="match status" value="1"/>
</dbReference>
<dbReference type="Pfam" id="PF00072">
    <property type="entry name" value="Response_reg"/>
    <property type="match status" value="1"/>
</dbReference>
<evidence type="ECO:0000256" key="4">
    <source>
        <dbReference type="ARBA" id="ARBA00022679"/>
    </source>
</evidence>
<evidence type="ECO:0000256" key="5">
    <source>
        <dbReference type="ARBA" id="ARBA00022777"/>
    </source>
</evidence>
<dbReference type="PANTHER" id="PTHR43711:SF31">
    <property type="entry name" value="HISTIDINE KINASE"/>
    <property type="match status" value="1"/>
</dbReference>
<dbReference type="AlphaFoldDB" id="A0A3N1MDQ0"/>
<evidence type="ECO:0000313" key="10">
    <source>
        <dbReference type="EMBL" id="ROQ01245.1"/>
    </source>
</evidence>
<evidence type="ECO:0000256" key="2">
    <source>
        <dbReference type="ARBA" id="ARBA00012438"/>
    </source>
</evidence>
<sequence>MILAAVRMPAADGEDLVRLRQAGRDIARAIGFDAPDQTRIATALSEIVRNALSHGGGGTVEFALLELEDGGGLSIEVCDEGPGIVGLEGVLAGAGSGQGILSARRLMDSLDIRSNSPGGTSVVLTKRLGRPARISADEFVRAFGRGGGSPVPDGDKVVALARELSGARAALSARDAEVAALAAELENTNRGVVALYAELEDQAHALRQASEMKSHFLSNMSHEFRTPLNSMLAISRILLDRLDGELTTEQERQVGYIRSSALSLTELVNDLLDIAKVEAGKAELRFKYFAAADLIGTLRGVLKPLQSNPRVELLFEDSSDIPIIHSDEGKVSQVLRNLISNALKYTDGGTVRVTTTYDDGLDSVQFSVTDTGIGIKPEDIDRIFQEFVQIENPLQARVRGTGLGLPLSRRLAGLIGGNLDVASQPGVGSTFTLTIPLRPPSSATVTETPDMDRRPILLIDDEETSRYVLRQFLGPAVGEVIEATDGEQGLERAQMERPRLIFLDLNLPRLNGVQVIRHLADDPQTAGIPVVVVTSSLIDDSSRAGLGHARAILSKAELDRERLLALVAELSPVDGMDRPLP</sequence>
<protein>
    <recommendedName>
        <fullName evidence="2">histidine kinase</fullName>
        <ecNumber evidence="2">2.7.13.3</ecNumber>
    </recommendedName>
</protein>
<dbReference type="SUPFAM" id="SSF47384">
    <property type="entry name" value="Homodimeric domain of signal transducing histidine kinase"/>
    <property type="match status" value="1"/>
</dbReference>
<keyword evidence="11" id="KW-1185">Reference proteome</keyword>
<gene>
    <name evidence="10" type="ORF">EDC65_0423</name>
</gene>
<dbReference type="PROSITE" id="PS50109">
    <property type="entry name" value="HIS_KIN"/>
    <property type="match status" value="1"/>
</dbReference>
<keyword evidence="5 10" id="KW-0418">Kinase</keyword>
<comment type="caution">
    <text evidence="10">The sequence shown here is derived from an EMBL/GenBank/DDBJ whole genome shotgun (WGS) entry which is preliminary data.</text>
</comment>
<keyword evidence="4" id="KW-0808">Transferase</keyword>
<dbReference type="InterPro" id="IPR001789">
    <property type="entry name" value="Sig_transdc_resp-reg_receiver"/>
</dbReference>
<feature type="domain" description="Histidine kinase" evidence="8">
    <location>
        <begin position="219"/>
        <end position="439"/>
    </location>
</feature>
<dbReference type="InterPro" id="IPR005467">
    <property type="entry name" value="His_kinase_dom"/>
</dbReference>
<dbReference type="Pfam" id="PF00512">
    <property type="entry name" value="HisKA"/>
    <property type="match status" value="1"/>
</dbReference>
<dbReference type="SMART" id="SM00387">
    <property type="entry name" value="HATPase_c"/>
    <property type="match status" value="2"/>
</dbReference>
<dbReference type="SUPFAM" id="SSF52172">
    <property type="entry name" value="CheY-like"/>
    <property type="match status" value="1"/>
</dbReference>
<dbReference type="SMART" id="SM00388">
    <property type="entry name" value="HisKA"/>
    <property type="match status" value="1"/>
</dbReference>
<dbReference type="Proteomes" id="UP000278222">
    <property type="component" value="Unassembled WGS sequence"/>
</dbReference>
<comment type="catalytic activity">
    <reaction evidence="1">
        <text>ATP + protein L-histidine = ADP + protein N-phospho-L-histidine.</text>
        <dbReference type="EC" id="2.7.13.3"/>
    </reaction>
</comment>
<dbReference type="CDD" id="cd16922">
    <property type="entry name" value="HATPase_EvgS-ArcB-TorS-like"/>
    <property type="match status" value="1"/>
</dbReference>
<dbReference type="Gene3D" id="1.10.287.130">
    <property type="match status" value="1"/>
</dbReference>
<feature type="modified residue" description="4-aspartylphosphate" evidence="7">
    <location>
        <position position="504"/>
    </location>
</feature>
<dbReference type="Gene3D" id="3.30.565.10">
    <property type="entry name" value="Histidine kinase-like ATPase, C-terminal domain"/>
    <property type="match status" value="2"/>
</dbReference>
<dbReference type="PRINTS" id="PR00344">
    <property type="entry name" value="BCTRLSENSOR"/>
</dbReference>
<dbReference type="InterPro" id="IPR003594">
    <property type="entry name" value="HATPase_dom"/>
</dbReference>
<evidence type="ECO:0000259" key="8">
    <source>
        <dbReference type="PROSITE" id="PS50109"/>
    </source>
</evidence>
<accession>A0A3N1MDQ0</accession>
<evidence type="ECO:0000259" key="9">
    <source>
        <dbReference type="PROSITE" id="PS50110"/>
    </source>
</evidence>
<dbReference type="InterPro" id="IPR050736">
    <property type="entry name" value="Sensor_HK_Regulatory"/>
</dbReference>
<dbReference type="InterPro" id="IPR036890">
    <property type="entry name" value="HATPase_C_sf"/>
</dbReference>
<dbReference type="InterPro" id="IPR036097">
    <property type="entry name" value="HisK_dim/P_sf"/>
</dbReference>